<feature type="region of interest" description="Disordered" evidence="1">
    <location>
        <begin position="1"/>
        <end position="31"/>
    </location>
</feature>
<dbReference type="GeneID" id="23566171"/>
<evidence type="ECO:0000256" key="1">
    <source>
        <dbReference type="SAM" id="MobiDB-lite"/>
    </source>
</evidence>
<reference evidence="2 3" key="1">
    <citation type="journal article" date="2006" name="Nature">
        <title>Insights from the genome of the biotrophic fungal plant pathogen Ustilago maydis.</title>
        <authorList>
            <person name="Kamper J."/>
            <person name="Kahmann R."/>
            <person name="Bolker M."/>
            <person name="Ma L.J."/>
            <person name="Brefort T."/>
            <person name="Saville B.J."/>
            <person name="Banuett F."/>
            <person name="Kronstad J.W."/>
            <person name="Gold S.E."/>
            <person name="Muller O."/>
            <person name="Perlin M.H."/>
            <person name="Wosten H.A."/>
            <person name="de Vries R."/>
            <person name="Ruiz-Herrera J."/>
            <person name="Reynaga-Pena C.G."/>
            <person name="Snetselaar K."/>
            <person name="McCann M."/>
            <person name="Perez-Martin J."/>
            <person name="Feldbrugge M."/>
            <person name="Basse C.W."/>
            <person name="Steinberg G."/>
            <person name="Ibeas J.I."/>
            <person name="Holloman W."/>
            <person name="Guzman P."/>
            <person name="Farman M."/>
            <person name="Stajich J.E."/>
            <person name="Sentandreu R."/>
            <person name="Gonzalez-Prieto J.M."/>
            <person name="Kennell J.C."/>
            <person name="Molina L."/>
            <person name="Schirawski J."/>
            <person name="Mendoza-Mendoza A."/>
            <person name="Greilinger D."/>
            <person name="Munch K."/>
            <person name="Rossel N."/>
            <person name="Scherer M."/>
            <person name="Vranes M."/>
            <person name="Ladendorf O."/>
            <person name="Vincon V."/>
            <person name="Fuchs U."/>
            <person name="Sandrock B."/>
            <person name="Meng S."/>
            <person name="Ho E.C."/>
            <person name="Cahill M.J."/>
            <person name="Boyce K.J."/>
            <person name="Klose J."/>
            <person name="Klosterman S.J."/>
            <person name="Deelstra H.J."/>
            <person name="Ortiz-Castellanos L."/>
            <person name="Li W."/>
            <person name="Sanchez-Alonso P."/>
            <person name="Schreier P.H."/>
            <person name="Hauser-Hahn I."/>
            <person name="Vaupel M."/>
            <person name="Koopmann E."/>
            <person name="Friedrich G."/>
            <person name="Voss H."/>
            <person name="Schluter T."/>
            <person name="Margolis J."/>
            <person name="Platt D."/>
            <person name="Swimmer C."/>
            <person name="Gnirke A."/>
            <person name="Chen F."/>
            <person name="Vysotskaia V."/>
            <person name="Mannhaupt G."/>
            <person name="Guldener U."/>
            <person name="Munsterkotter M."/>
            <person name="Haase D."/>
            <person name="Oesterheld M."/>
            <person name="Mewes H.W."/>
            <person name="Mauceli E.W."/>
            <person name="DeCaprio D."/>
            <person name="Wade C.M."/>
            <person name="Butler J."/>
            <person name="Young S."/>
            <person name="Jaffe D.B."/>
            <person name="Calvo S."/>
            <person name="Nusbaum C."/>
            <person name="Galagan J."/>
            <person name="Birren B.W."/>
        </authorList>
    </citation>
    <scope>NUCLEOTIDE SEQUENCE [LARGE SCALE GENOMIC DNA]</scope>
    <source>
        <strain evidence="3">DSM 14603 / FGSC 9021 / UM521</strain>
    </source>
</reference>
<feature type="region of interest" description="Disordered" evidence="1">
    <location>
        <begin position="357"/>
        <end position="381"/>
    </location>
</feature>
<dbReference type="EMBL" id="CM003140">
    <property type="protein sequence ID" value="KIS71902.1"/>
    <property type="molecule type" value="Genomic_DNA"/>
</dbReference>
<dbReference type="OrthoDB" id="2556600at2759"/>
<sequence>MATPWSWRLDPHPGSSASLGPAASARFGSTDPLTSLSHGWAAAASDEIFWQDFRPTTKRLSRRDTKVARLHRFDSDDEHGSDRTVQTKKEADALALEAGSSVEAESEEEDAIALGESSSEESHVSEDIKDEIVDSEFQVKAEGEADEVLTQSLAAMKRKRGRPKHTQADTDSSIHVIARAIHKHASANSDSVPEHIVRIDSANNSLRPLTYKETVRLVRLISMLFRFPKSSRRIVRRRHRPDQAISASTFMPSLHPEAASMNKSGQSTSTLEQEPKSIDTSSSCTHRPRILAKVHPDDASPNSPAVLKLIALIPAALPARVHCTDWIVELAVQARRDEYGNILLPNSAYTHTEAERDASVDMEPSDSVDTTAGVDSGEGGKITRSMRQRLGKDAPSIPLPKFWRRPTLQASVIKCNDGNGVCKTEEMQSSCSTPDVDAEGQMLRQEEAEVYALVSPATDQSSSDTAPLPSPQPARSSSNIDEDSHPPSSSPPPSSGSTGRRAVNLSKLVAKRMREKRQAKTLLLRTHQSLRRRMQSGDGDGQLGDEETDGGEIDEVTLKNTIANSSGSSNAVYTTEAEDAARGFNRTSTGAEQETKTSASVQPEAREVAP</sequence>
<evidence type="ECO:0000313" key="2">
    <source>
        <dbReference type="EMBL" id="KIS71902.1"/>
    </source>
</evidence>
<keyword evidence="3" id="KW-1185">Reference proteome</keyword>
<protein>
    <submittedName>
        <fullName evidence="2">Uncharacterized protein</fullName>
    </submittedName>
</protein>
<accession>A0A0D1CFX3</accession>
<organism evidence="2 3">
    <name type="scientific">Mycosarcoma maydis</name>
    <name type="common">Corn smut fungus</name>
    <name type="synonym">Ustilago maydis</name>
    <dbReference type="NCBI Taxonomy" id="5270"/>
    <lineage>
        <taxon>Eukaryota</taxon>
        <taxon>Fungi</taxon>
        <taxon>Dikarya</taxon>
        <taxon>Basidiomycota</taxon>
        <taxon>Ustilaginomycotina</taxon>
        <taxon>Ustilaginomycetes</taxon>
        <taxon>Ustilaginales</taxon>
        <taxon>Ustilaginaceae</taxon>
        <taxon>Mycosarcoma</taxon>
    </lineage>
</organism>
<name>A0A0D1CFX3_MYCMD</name>
<feature type="compositionally biased region" description="Polar residues" evidence="1">
    <location>
        <begin position="585"/>
        <end position="601"/>
    </location>
</feature>
<dbReference type="AlphaFoldDB" id="A0A0D1CFX3"/>
<evidence type="ECO:0000313" key="3">
    <source>
        <dbReference type="Proteomes" id="UP000000561"/>
    </source>
</evidence>
<feature type="compositionally biased region" description="Basic residues" evidence="1">
    <location>
        <begin position="509"/>
        <end position="519"/>
    </location>
</feature>
<feature type="region of interest" description="Disordered" evidence="1">
    <location>
        <begin position="454"/>
        <end position="553"/>
    </location>
</feature>
<dbReference type="STRING" id="237631.A0A0D1CFX3"/>
<proteinExistence type="predicted"/>
<feature type="compositionally biased region" description="Polar residues" evidence="1">
    <location>
        <begin position="261"/>
        <end position="285"/>
    </location>
</feature>
<gene>
    <name evidence="2" type="ORF">UMAG_10101</name>
</gene>
<dbReference type="RefSeq" id="XP_011386658.1">
    <property type="nucleotide sequence ID" value="XM_011388356.1"/>
</dbReference>
<feature type="region of interest" description="Disordered" evidence="1">
    <location>
        <begin position="98"/>
        <end position="127"/>
    </location>
</feature>
<dbReference type="VEuPathDB" id="FungiDB:UMAG_10101"/>
<feature type="region of interest" description="Disordered" evidence="1">
    <location>
        <begin position="581"/>
        <end position="610"/>
    </location>
</feature>
<feature type="compositionally biased region" description="Low complexity" evidence="1">
    <location>
        <begin position="13"/>
        <end position="25"/>
    </location>
</feature>
<dbReference type="Proteomes" id="UP000000561">
    <property type="component" value="Chromosome 1"/>
</dbReference>
<dbReference type="InParanoid" id="A0A0D1CFX3"/>
<dbReference type="KEGG" id="uma:UMAG_10101"/>
<dbReference type="eggNOG" id="KOG1106">
    <property type="taxonomic scope" value="Eukaryota"/>
</dbReference>
<feature type="compositionally biased region" description="Acidic residues" evidence="1">
    <location>
        <begin position="543"/>
        <end position="553"/>
    </location>
</feature>
<feature type="region of interest" description="Disordered" evidence="1">
    <location>
        <begin position="251"/>
        <end position="285"/>
    </location>
</feature>